<keyword evidence="4" id="KW-0804">Transcription</keyword>
<dbReference type="InterPro" id="IPR001766">
    <property type="entry name" value="Fork_head_dom"/>
</dbReference>
<dbReference type="InterPro" id="IPR030456">
    <property type="entry name" value="TF_fork_head_CS_2"/>
</dbReference>
<keyword evidence="3 6" id="KW-0238">DNA-binding</keyword>
<evidence type="ECO:0000256" key="5">
    <source>
        <dbReference type="ARBA" id="ARBA00023242"/>
    </source>
</evidence>
<dbReference type="GO" id="GO:0030154">
    <property type="term" value="P:cell differentiation"/>
    <property type="evidence" value="ECO:0007669"/>
    <property type="project" value="TreeGrafter"/>
</dbReference>
<organism evidence="9">
    <name type="scientific">Medioppia subpectinata</name>
    <dbReference type="NCBI Taxonomy" id="1979941"/>
    <lineage>
        <taxon>Eukaryota</taxon>
        <taxon>Metazoa</taxon>
        <taxon>Ecdysozoa</taxon>
        <taxon>Arthropoda</taxon>
        <taxon>Chelicerata</taxon>
        <taxon>Arachnida</taxon>
        <taxon>Acari</taxon>
        <taxon>Acariformes</taxon>
        <taxon>Sarcoptiformes</taxon>
        <taxon>Oribatida</taxon>
        <taxon>Brachypylina</taxon>
        <taxon>Oppioidea</taxon>
        <taxon>Oppiidae</taxon>
        <taxon>Medioppia</taxon>
    </lineage>
</organism>
<dbReference type="InterPro" id="IPR036388">
    <property type="entry name" value="WH-like_DNA-bd_sf"/>
</dbReference>
<dbReference type="InterPro" id="IPR036390">
    <property type="entry name" value="WH_DNA-bd_sf"/>
</dbReference>
<proteinExistence type="predicted"/>
<dbReference type="GO" id="GO:0000978">
    <property type="term" value="F:RNA polymerase II cis-regulatory region sequence-specific DNA binding"/>
    <property type="evidence" value="ECO:0007669"/>
    <property type="project" value="TreeGrafter"/>
</dbReference>
<evidence type="ECO:0000256" key="4">
    <source>
        <dbReference type="ARBA" id="ARBA00023163"/>
    </source>
</evidence>
<keyword evidence="2" id="KW-0805">Transcription regulation</keyword>
<dbReference type="Proteomes" id="UP000759131">
    <property type="component" value="Unassembled WGS sequence"/>
</dbReference>
<dbReference type="PANTHER" id="PTHR11829:SF402">
    <property type="entry name" value="FORK HEAD DOMAIN-CONTAINING PROTEIN FD3-RELATED"/>
    <property type="match status" value="1"/>
</dbReference>
<dbReference type="GO" id="GO:0000981">
    <property type="term" value="F:DNA-binding transcription factor activity, RNA polymerase II-specific"/>
    <property type="evidence" value="ECO:0007669"/>
    <property type="project" value="TreeGrafter"/>
</dbReference>
<gene>
    <name evidence="9" type="ORF">OSB1V03_LOCUS13607</name>
</gene>
<protein>
    <recommendedName>
        <fullName evidence="8">Fork-head domain-containing protein</fullName>
    </recommendedName>
</protein>
<sequence length="446" mass="50135">MVTYNQSLDMFRQSGQRHMSFMADEDGDVFVESNDDDEGLDIDITDEFEDKDYNADDKCNSKDNSEAQESDSGSTTTNKKGHIVKPAYSYIALITMAILQSPDKKLTLSGICDFIKNRFPFYREKYPMWQNSIRHNLSLNDCFIKIPREPGNPGKGNYWTLDPASEDMFDNGSFLRRRKRYKRQQEFIREGFCLAGLDPYGRSNGIMNHPALMGGYPFFSPLPPPIPLLHPHEMSTRPPLQPINLSVGPTSGQMNHMQEMSNQLMASLRDTPNQTPSPSTTQSVIMHSSSPLSSMTATTSAKSKSNFSIDSLIGANKLSSNEMKQKSMANNLANSSHLTSRPNQCSEAMIRPPVLPIHPSNLLTQFTRIPINSSPNFGPNGNDISLMLGRNDINFMPTNGNINDMTAPIDMEKYRQLLLFQASVNNQMSAGNHMNFEHKNIPTNWR</sequence>
<evidence type="ECO:0000256" key="2">
    <source>
        <dbReference type="ARBA" id="ARBA00023015"/>
    </source>
</evidence>
<dbReference type="OrthoDB" id="5402974at2759"/>
<evidence type="ECO:0000256" key="6">
    <source>
        <dbReference type="PROSITE-ProRule" id="PRU00089"/>
    </source>
</evidence>
<dbReference type="CDD" id="cd20048">
    <property type="entry name" value="FH_FOXD4-like"/>
    <property type="match status" value="1"/>
</dbReference>
<feature type="DNA-binding region" description="Fork-head" evidence="6">
    <location>
        <begin position="85"/>
        <end position="179"/>
    </location>
</feature>
<comment type="subcellular location">
    <subcellularLocation>
        <location evidence="1 6">Nucleus</location>
    </subcellularLocation>
</comment>
<dbReference type="PROSITE" id="PS00658">
    <property type="entry name" value="FORK_HEAD_2"/>
    <property type="match status" value="1"/>
</dbReference>
<name>A0A7R9L1K7_9ACAR</name>
<dbReference type="GO" id="GO:0005634">
    <property type="term" value="C:nucleus"/>
    <property type="evidence" value="ECO:0007669"/>
    <property type="project" value="UniProtKB-SubCell"/>
</dbReference>
<reference evidence="9" key="1">
    <citation type="submission" date="2020-11" db="EMBL/GenBank/DDBJ databases">
        <authorList>
            <person name="Tran Van P."/>
        </authorList>
    </citation>
    <scope>NUCLEOTIDE SEQUENCE</scope>
</reference>
<dbReference type="PROSITE" id="PS50039">
    <property type="entry name" value="FORK_HEAD_3"/>
    <property type="match status" value="1"/>
</dbReference>
<dbReference type="SMART" id="SM00339">
    <property type="entry name" value="FH"/>
    <property type="match status" value="1"/>
</dbReference>
<dbReference type="SUPFAM" id="SSF46785">
    <property type="entry name" value="Winged helix' DNA-binding domain"/>
    <property type="match status" value="1"/>
</dbReference>
<feature type="compositionally biased region" description="Basic and acidic residues" evidence="7">
    <location>
        <begin position="52"/>
        <end position="65"/>
    </location>
</feature>
<dbReference type="Gene3D" id="1.10.10.10">
    <property type="entry name" value="Winged helix-like DNA-binding domain superfamily/Winged helix DNA-binding domain"/>
    <property type="match status" value="1"/>
</dbReference>
<keyword evidence="10" id="KW-1185">Reference proteome</keyword>
<evidence type="ECO:0000256" key="3">
    <source>
        <dbReference type="ARBA" id="ARBA00023125"/>
    </source>
</evidence>
<evidence type="ECO:0000259" key="8">
    <source>
        <dbReference type="PROSITE" id="PS50039"/>
    </source>
</evidence>
<dbReference type="Pfam" id="PF00250">
    <property type="entry name" value="Forkhead"/>
    <property type="match status" value="1"/>
</dbReference>
<keyword evidence="5 6" id="KW-0539">Nucleus</keyword>
<evidence type="ECO:0000313" key="9">
    <source>
        <dbReference type="EMBL" id="CAD7633209.1"/>
    </source>
</evidence>
<dbReference type="AlphaFoldDB" id="A0A7R9L1K7"/>
<accession>A0A7R9L1K7</accession>
<evidence type="ECO:0000256" key="7">
    <source>
        <dbReference type="SAM" id="MobiDB-lite"/>
    </source>
</evidence>
<feature type="domain" description="Fork-head" evidence="8">
    <location>
        <begin position="85"/>
        <end position="179"/>
    </location>
</feature>
<dbReference type="EMBL" id="OC866901">
    <property type="protein sequence ID" value="CAD7633209.1"/>
    <property type="molecule type" value="Genomic_DNA"/>
</dbReference>
<dbReference type="PRINTS" id="PR00053">
    <property type="entry name" value="FORKHEAD"/>
</dbReference>
<dbReference type="PANTHER" id="PTHR11829">
    <property type="entry name" value="FORKHEAD BOX PROTEIN"/>
    <property type="match status" value="1"/>
</dbReference>
<evidence type="ECO:0000313" key="10">
    <source>
        <dbReference type="Proteomes" id="UP000759131"/>
    </source>
</evidence>
<dbReference type="FunFam" id="1.10.10.10:FF:000016">
    <property type="entry name" value="Forkhead box protein I1"/>
    <property type="match status" value="1"/>
</dbReference>
<dbReference type="InterPro" id="IPR050211">
    <property type="entry name" value="FOX_domain-containing"/>
</dbReference>
<evidence type="ECO:0000256" key="1">
    <source>
        <dbReference type="ARBA" id="ARBA00004123"/>
    </source>
</evidence>
<dbReference type="GO" id="GO:0009653">
    <property type="term" value="P:anatomical structure morphogenesis"/>
    <property type="evidence" value="ECO:0007669"/>
    <property type="project" value="TreeGrafter"/>
</dbReference>
<feature type="region of interest" description="Disordered" evidence="7">
    <location>
        <begin position="52"/>
        <end position="79"/>
    </location>
</feature>
<dbReference type="EMBL" id="CAJPIZ010012326">
    <property type="protein sequence ID" value="CAG2113639.1"/>
    <property type="molecule type" value="Genomic_DNA"/>
</dbReference>